<dbReference type="EMBL" id="SRLO01001747">
    <property type="protein sequence ID" value="TNN35569.1"/>
    <property type="molecule type" value="Genomic_DNA"/>
</dbReference>
<proteinExistence type="predicted"/>
<organism evidence="2 3">
    <name type="scientific">Liparis tanakae</name>
    <name type="common">Tanaka's snailfish</name>
    <dbReference type="NCBI Taxonomy" id="230148"/>
    <lineage>
        <taxon>Eukaryota</taxon>
        <taxon>Metazoa</taxon>
        <taxon>Chordata</taxon>
        <taxon>Craniata</taxon>
        <taxon>Vertebrata</taxon>
        <taxon>Euteleostomi</taxon>
        <taxon>Actinopterygii</taxon>
        <taxon>Neopterygii</taxon>
        <taxon>Teleostei</taxon>
        <taxon>Neoteleostei</taxon>
        <taxon>Acanthomorphata</taxon>
        <taxon>Eupercaria</taxon>
        <taxon>Perciformes</taxon>
        <taxon>Cottioidei</taxon>
        <taxon>Cottales</taxon>
        <taxon>Liparidae</taxon>
        <taxon>Liparis</taxon>
    </lineage>
</organism>
<reference evidence="2 3" key="1">
    <citation type="submission" date="2019-03" db="EMBL/GenBank/DDBJ databases">
        <title>First draft genome of Liparis tanakae, snailfish: a comprehensive survey of snailfish specific genes.</title>
        <authorList>
            <person name="Kim W."/>
            <person name="Song I."/>
            <person name="Jeong J.-H."/>
            <person name="Kim D."/>
            <person name="Kim S."/>
            <person name="Ryu S."/>
            <person name="Song J.Y."/>
            <person name="Lee S.K."/>
        </authorList>
    </citation>
    <scope>NUCLEOTIDE SEQUENCE [LARGE SCALE GENOMIC DNA]</scope>
    <source>
        <tissue evidence="2">Muscle</tissue>
    </source>
</reference>
<dbReference type="Proteomes" id="UP000314294">
    <property type="component" value="Unassembled WGS sequence"/>
</dbReference>
<feature type="region of interest" description="Disordered" evidence="1">
    <location>
        <begin position="1"/>
        <end position="21"/>
    </location>
</feature>
<name>A0A4Z2F338_9TELE</name>
<comment type="caution">
    <text evidence="2">The sequence shown here is derived from an EMBL/GenBank/DDBJ whole genome shotgun (WGS) entry which is preliminary data.</text>
</comment>
<accession>A0A4Z2F338</accession>
<evidence type="ECO:0000256" key="1">
    <source>
        <dbReference type="SAM" id="MobiDB-lite"/>
    </source>
</evidence>
<dbReference type="AlphaFoldDB" id="A0A4Z2F338"/>
<protein>
    <submittedName>
        <fullName evidence="2">Uncharacterized protein</fullName>
    </submittedName>
</protein>
<gene>
    <name evidence="2" type="ORF">EYF80_054266</name>
</gene>
<keyword evidence="3" id="KW-1185">Reference proteome</keyword>
<evidence type="ECO:0000313" key="2">
    <source>
        <dbReference type="EMBL" id="TNN35569.1"/>
    </source>
</evidence>
<evidence type="ECO:0000313" key="3">
    <source>
        <dbReference type="Proteomes" id="UP000314294"/>
    </source>
</evidence>
<sequence length="98" mass="11127">MKSDRSFRATAGSSPEALKAPPCFRVQTEDHVRVQTEDHVRVQTEDHVRVQTEDHVRVHKLHAPRPLSRCSCDALENSWNSLQAMFKMEAETLTGVSD</sequence>